<dbReference type="InterPro" id="IPR000531">
    <property type="entry name" value="Beta-barrel_TonB"/>
</dbReference>
<dbReference type="Gene3D" id="2.40.170.20">
    <property type="entry name" value="TonB-dependent receptor, beta-barrel domain"/>
    <property type="match status" value="1"/>
</dbReference>
<evidence type="ECO:0000256" key="9">
    <source>
        <dbReference type="ARBA" id="ARBA00023065"/>
    </source>
</evidence>
<keyword evidence="21" id="KW-1185">Reference proteome</keyword>
<comment type="similarity">
    <text evidence="2 14 15">Belongs to the TonB-dependent receptor family.</text>
</comment>
<protein>
    <submittedName>
        <fullName evidence="20">TonB-dependent siderophore receptor</fullName>
    </submittedName>
</protein>
<evidence type="ECO:0000256" key="15">
    <source>
        <dbReference type="RuleBase" id="RU003357"/>
    </source>
</evidence>
<accession>A0A1W6MU53</accession>
<dbReference type="PANTHER" id="PTHR32552">
    <property type="entry name" value="FERRICHROME IRON RECEPTOR-RELATED"/>
    <property type="match status" value="1"/>
</dbReference>
<gene>
    <name evidence="20" type="ORF">B1812_08605</name>
</gene>
<evidence type="ECO:0000256" key="2">
    <source>
        <dbReference type="ARBA" id="ARBA00009810"/>
    </source>
</evidence>
<evidence type="ECO:0000256" key="3">
    <source>
        <dbReference type="ARBA" id="ARBA00022448"/>
    </source>
</evidence>
<keyword evidence="6 14" id="KW-0812">Transmembrane</keyword>
<evidence type="ECO:0000259" key="18">
    <source>
        <dbReference type="Pfam" id="PF00593"/>
    </source>
</evidence>
<keyword evidence="12 20" id="KW-0675">Receptor</keyword>
<evidence type="ECO:0000256" key="8">
    <source>
        <dbReference type="ARBA" id="ARBA00023004"/>
    </source>
</evidence>
<keyword evidence="7 17" id="KW-0732">Signal</keyword>
<dbReference type="GO" id="GO:0015344">
    <property type="term" value="F:siderophore uptake transmembrane transporter activity"/>
    <property type="evidence" value="ECO:0007669"/>
    <property type="project" value="TreeGrafter"/>
</dbReference>
<dbReference type="Gene3D" id="2.170.130.10">
    <property type="entry name" value="TonB-dependent receptor, plug domain"/>
    <property type="match status" value="1"/>
</dbReference>
<keyword evidence="5" id="KW-0410">Iron transport</keyword>
<evidence type="ECO:0000259" key="19">
    <source>
        <dbReference type="Pfam" id="PF07715"/>
    </source>
</evidence>
<dbReference type="GO" id="GO:0009279">
    <property type="term" value="C:cell outer membrane"/>
    <property type="evidence" value="ECO:0007669"/>
    <property type="project" value="UniProtKB-SubCell"/>
</dbReference>
<proteinExistence type="inferred from homology"/>
<dbReference type="KEGG" id="mbry:B1812_08605"/>
<evidence type="ECO:0000256" key="6">
    <source>
        <dbReference type="ARBA" id="ARBA00022692"/>
    </source>
</evidence>
<dbReference type="NCBIfam" id="TIGR01783">
    <property type="entry name" value="TonB-siderophor"/>
    <property type="match status" value="1"/>
</dbReference>
<dbReference type="GO" id="GO:0038023">
    <property type="term" value="F:signaling receptor activity"/>
    <property type="evidence" value="ECO:0007669"/>
    <property type="project" value="InterPro"/>
</dbReference>
<keyword evidence="4 14" id="KW-1134">Transmembrane beta strand</keyword>
<evidence type="ECO:0000256" key="14">
    <source>
        <dbReference type="PROSITE-ProRule" id="PRU01360"/>
    </source>
</evidence>
<feature type="compositionally biased region" description="Low complexity" evidence="16">
    <location>
        <begin position="60"/>
        <end position="76"/>
    </location>
</feature>
<evidence type="ECO:0000256" key="7">
    <source>
        <dbReference type="ARBA" id="ARBA00022729"/>
    </source>
</evidence>
<dbReference type="CDD" id="cd01347">
    <property type="entry name" value="ligand_gated_channel"/>
    <property type="match status" value="1"/>
</dbReference>
<dbReference type="InterPro" id="IPR037066">
    <property type="entry name" value="Plug_dom_sf"/>
</dbReference>
<dbReference type="STRING" id="655015.B1812_08605"/>
<evidence type="ECO:0000256" key="16">
    <source>
        <dbReference type="SAM" id="MobiDB-lite"/>
    </source>
</evidence>
<dbReference type="GO" id="GO:0015891">
    <property type="term" value="P:siderophore transport"/>
    <property type="evidence" value="ECO:0007669"/>
    <property type="project" value="InterPro"/>
</dbReference>
<dbReference type="Pfam" id="PF00593">
    <property type="entry name" value="TonB_dep_Rec_b-barrel"/>
    <property type="match status" value="1"/>
</dbReference>
<evidence type="ECO:0000256" key="13">
    <source>
        <dbReference type="ARBA" id="ARBA00023237"/>
    </source>
</evidence>
<dbReference type="InterPro" id="IPR036942">
    <property type="entry name" value="Beta-barrel_TonB_sf"/>
</dbReference>
<sequence>MRRQEATMSPKEFACGVSAVVLSLSLLPFAARAQTQLPILQVGKPKPIKRTAAAKPSPRSGVSHASNANGASNAAPVAGEGSGLGLANNNGTDIGPGANGQICADGICNNPTSYSAPVESLGTKVNTPVMNTPLATKTVTHQMLEDQQVITLDQALRDVSGVSVTGGGAIGNGTSFGQVTIRGFSTNAYYRDGIRIDNFGATNIGVAGVEFANVESVEVLKGPAAILYGAVEPGGIVNLNMKQPLETPAYSVQQQIGSWAAYRTTMDATGPLAANKELLYRLTASYENDGSFQTYGYTRNLMFNPVLKWNVDNNTWVKFDTQYQENRLNQVYNVIPFFNSVSPLWLGRGYNYNAPSPLSQPTLFSELSAAHNFDNGWAVKATTFLQSENYFQATNLPIGISDCISGPLAPICGFIGSPFVAGNTSLLEYSQPVKNRQEEYATVVDITGHFDTGELKHTLLLGSDYYRYNFRGELLAPLNLGTLSLFGAPAQLPTFATNLFPLLASAQQADNVGAYVQDQIDLPYGFHVLAGARYQYISSRSQATNTIPGSLDTLSVPALANEGITTTQRVTPRAGLTWRPLEWVSFYGNYVEALSPNYTGSLVINTNQPPPPSAGQQEEAGVKFELLDKKLQISADYYHLIKTNIPVGIPNRPTFVELVGEGRSQGPELDIQGELLPGWKVNLAYANTDVIVTKGIAGASSATPAVGAPFPYVPRNQATLASNYEFRDGALRGLKFGARYDYTGLLPFYHYDNSGNYIYGSSTPSYGLVGLFAAYETEYNGLKIKAQLNVDNLLDTSYFTNGGFGWIPGFLPGFAAPTISQGWGLNNLNVIGAPRTFRGLIRVAF</sequence>
<dbReference type="InterPro" id="IPR010105">
    <property type="entry name" value="TonB_sidphr_rcpt"/>
</dbReference>
<keyword evidence="9" id="KW-0406">Ion transport</keyword>
<evidence type="ECO:0000256" key="17">
    <source>
        <dbReference type="SAM" id="SignalP"/>
    </source>
</evidence>
<dbReference type="Pfam" id="PF07715">
    <property type="entry name" value="Plug"/>
    <property type="match status" value="1"/>
</dbReference>
<evidence type="ECO:0000256" key="11">
    <source>
        <dbReference type="ARBA" id="ARBA00023136"/>
    </source>
</evidence>
<reference evidence="20 21" key="1">
    <citation type="submission" date="2017-02" db="EMBL/GenBank/DDBJ databases">
        <authorList>
            <person name="Peterson S.W."/>
        </authorList>
    </citation>
    <scope>NUCLEOTIDE SEQUENCE [LARGE SCALE GENOMIC DNA]</scope>
    <source>
        <strain evidence="20 21">S285</strain>
    </source>
</reference>
<evidence type="ECO:0000256" key="4">
    <source>
        <dbReference type="ARBA" id="ARBA00022452"/>
    </source>
</evidence>
<feature type="domain" description="TonB-dependent receptor plug" evidence="19">
    <location>
        <begin position="129"/>
        <end position="236"/>
    </location>
</feature>
<evidence type="ECO:0000256" key="10">
    <source>
        <dbReference type="ARBA" id="ARBA00023077"/>
    </source>
</evidence>
<keyword evidence="13 14" id="KW-0998">Cell outer membrane</keyword>
<dbReference type="Proteomes" id="UP000193978">
    <property type="component" value="Chromosome"/>
</dbReference>
<feature type="chain" id="PRO_5012596937" evidence="17">
    <location>
        <begin position="34"/>
        <end position="845"/>
    </location>
</feature>
<keyword evidence="8" id="KW-0408">Iron</keyword>
<dbReference type="PANTHER" id="PTHR32552:SF68">
    <property type="entry name" value="FERRICHROME OUTER MEMBRANE TRANSPORTER_PHAGE RECEPTOR"/>
    <property type="match status" value="1"/>
</dbReference>
<keyword evidence="11 14" id="KW-0472">Membrane</keyword>
<feature type="domain" description="TonB-dependent receptor-like beta-barrel" evidence="18">
    <location>
        <begin position="314"/>
        <end position="793"/>
    </location>
</feature>
<dbReference type="AlphaFoldDB" id="A0A1W6MU53"/>
<feature type="region of interest" description="Disordered" evidence="16">
    <location>
        <begin position="48"/>
        <end position="76"/>
    </location>
</feature>
<keyword evidence="3 14" id="KW-0813">Transport</keyword>
<evidence type="ECO:0000256" key="12">
    <source>
        <dbReference type="ARBA" id="ARBA00023170"/>
    </source>
</evidence>
<evidence type="ECO:0000313" key="21">
    <source>
        <dbReference type="Proteomes" id="UP000193978"/>
    </source>
</evidence>
<evidence type="ECO:0000256" key="1">
    <source>
        <dbReference type="ARBA" id="ARBA00004571"/>
    </source>
</evidence>
<evidence type="ECO:0000313" key="20">
    <source>
        <dbReference type="EMBL" id="ARN81131.1"/>
    </source>
</evidence>
<feature type="signal peptide" evidence="17">
    <location>
        <begin position="1"/>
        <end position="33"/>
    </location>
</feature>
<dbReference type="PROSITE" id="PS52016">
    <property type="entry name" value="TONB_DEPENDENT_REC_3"/>
    <property type="match status" value="1"/>
</dbReference>
<evidence type="ECO:0000256" key="5">
    <source>
        <dbReference type="ARBA" id="ARBA00022496"/>
    </source>
</evidence>
<name>A0A1W6MU53_9HYPH</name>
<dbReference type="EMBL" id="CP019948">
    <property type="protein sequence ID" value="ARN81131.1"/>
    <property type="molecule type" value="Genomic_DNA"/>
</dbReference>
<dbReference type="InterPro" id="IPR012910">
    <property type="entry name" value="Plug_dom"/>
</dbReference>
<comment type="subcellular location">
    <subcellularLocation>
        <location evidence="1 14">Cell outer membrane</location>
        <topology evidence="1 14">Multi-pass membrane protein</topology>
    </subcellularLocation>
</comment>
<organism evidence="20 21">
    <name type="scientific">Methylocystis bryophila</name>
    <dbReference type="NCBI Taxonomy" id="655015"/>
    <lineage>
        <taxon>Bacteria</taxon>
        <taxon>Pseudomonadati</taxon>
        <taxon>Pseudomonadota</taxon>
        <taxon>Alphaproteobacteria</taxon>
        <taxon>Hyphomicrobiales</taxon>
        <taxon>Methylocystaceae</taxon>
        <taxon>Methylocystis</taxon>
    </lineage>
</organism>
<dbReference type="SUPFAM" id="SSF56935">
    <property type="entry name" value="Porins"/>
    <property type="match status" value="1"/>
</dbReference>
<dbReference type="InterPro" id="IPR039426">
    <property type="entry name" value="TonB-dep_rcpt-like"/>
</dbReference>
<keyword evidence="10 15" id="KW-0798">TonB box</keyword>